<evidence type="ECO:0000256" key="7">
    <source>
        <dbReference type="ARBA" id="ARBA00025735"/>
    </source>
</evidence>
<dbReference type="GeneID" id="20527187"/>
<dbReference type="OrthoDB" id="2274804at2759"/>
<sequence length="338" mass="36790">MSSIPTDTALADIRLRACRLTERILSCPVGIPLARTAAFPAPLTTGTTTAFDAASLARPAGMPGHPGTSLSAESTALHHYADASEAVLIYSADEHAALVSRIRDLRIAAEARLRAADESVHIHPDDVGRIEIPGVGLVSVDPGTDDLDVWRARVEAAKSRYLSALALRHAADQQALAHSYGQLERTHPRLSVVAAYTRQWEAACQQHESLIQKVQERLVSIEREVLGLQLAYNKKVKFAAELERQNFLRRLERSSSAQTATRDGEQMPRSDTGNSQASAGLQKRLASNAILRNVLQLLVLESGVDWMAPEADEEFRRTVLSLDAVPAGLPFDGQLADW</sequence>
<keyword evidence="6" id="KW-0137">Centromere</keyword>
<organism evidence="11">
    <name type="scientific">Fonticula alba</name>
    <name type="common">Slime mold</name>
    <dbReference type="NCBI Taxonomy" id="691883"/>
    <lineage>
        <taxon>Eukaryota</taxon>
        <taxon>Rotosphaerida</taxon>
        <taxon>Fonticulaceae</taxon>
        <taxon>Fonticula</taxon>
    </lineage>
</organism>
<evidence type="ECO:0000256" key="2">
    <source>
        <dbReference type="ARBA" id="ARBA00004629"/>
    </source>
</evidence>
<evidence type="ECO:0000313" key="12">
    <source>
        <dbReference type="Proteomes" id="UP000030693"/>
    </source>
</evidence>
<feature type="compositionally biased region" description="Polar residues" evidence="9">
    <location>
        <begin position="269"/>
        <end position="279"/>
    </location>
</feature>
<evidence type="ECO:0000256" key="3">
    <source>
        <dbReference type="ARBA" id="ARBA00022454"/>
    </source>
</evidence>
<evidence type="ECO:0000256" key="6">
    <source>
        <dbReference type="ARBA" id="ARBA00023328"/>
    </source>
</evidence>
<dbReference type="AlphaFoldDB" id="A0A058ZAT0"/>
<feature type="domain" description="Centromere protein H C-terminal" evidence="10">
    <location>
        <begin position="146"/>
        <end position="322"/>
    </location>
</feature>
<evidence type="ECO:0000256" key="8">
    <source>
        <dbReference type="SAM" id="Coils"/>
    </source>
</evidence>
<protein>
    <recommendedName>
        <fullName evidence="10">Centromere protein H C-terminal domain-containing protein</fullName>
    </recommendedName>
</protein>
<keyword evidence="12" id="KW-1185">Reference proteome</keyword>
<dbReference type="Proteomes" id="UP000030693">
    <property type="component" value="Unassembled WGS sequence"/>
</dbReference>
<keyword evidence="8" id="KW-0175">Coiled coil</keyword>
<evidence type="ECO:0000256" key="5">
    <source>
        <dbReference type="ARBA" id="ARBA00023242"/>
    </source>
</evidence>
<dbReference type="GO" id="GO:0005634">
    <property type="term" value="C:nucleus"/>
    <property type="evidence" value="ECO:0007669"/>
    <property type="project" value="UniProtKB-SubCell"/>
</dbReference>
<feature type="region of interest" description="Disordered" evidence="9">
    <location>
        <begin position="253"/>
        <end position="279"/>
    </location>
</feature>
<comment type="subcellular location">
    <subcellularLocation>
        <location evidence="2">Chromosome</location>
        <location evidence="2">Centromere</location>
        <location evidence="2">Kinetochore</location>
    </subcellularLocation>
    <subcellularLocation>
        <location evidence="1">Nucleus</location>
    </subcellularLocation>
</comment>
<evidence type="ECO:0000313" key="11">
    <source>
        <dbReference type="EMBL" id="KCV71525.1"/>
    </source>
</evidence>
<gene>
    <name evidence="11" type="ORF">H696_02462</name>
</gene>
<reference evidence="11" key="1">
    <citation type="submission" date="2013-04" db="EMBL/GenBank/DDBJ databases">
        <title>The Genome Sequence of Fonticula alba ATCC 38817.</title>
        <authorList>
            <consortium name="The Broad Institute Genomics Platform"/>
            <person name="Russ C."/>
            <person name="Cuomo C."/>
            <person name="Burger G."/>
            <person name="Gray M.W."/>
            <person name="Holland P.W.H."/>
            <person name="King N."/>
            <person name="Lang F.B.F."/>
            <person name="Roger A.J."/>
            <person name="Ruiz-Trillo I."/>
            <person name="Brown M."/>
            <person name="Walker B."/>
            <person name="Young S."/>
            <person name="Zeng Q."/>
            <person name="Gargeya S."/>
            <person name="Fitzgerald M."/>
            <person name="Haas B."/>
            <person name="Abouelleil A."/>
            <person name="Allen A.W."/>
            <person name="Alvarado L."/>
            <person name="Arachchi H.M."/>
            <person name="Berlin A.M."/>
            <person name="Chapman S.B."/>
            <person name="Gainer-Dewar J."/>
            <person name="Goldberg J."/>
            <person name="Griggs A."/>
            <person name="Gujja S."/>
            <person name="Hansen M."/>
            <person name="Howarth C."/>
            <person name="Imamovic A."/>
            <person name="Ireland A."/>
            <person name="Larimer J."/>
            <person name="McCowan C."/>
            <person name="Murphy C."/>
            <person name="Pearson M."/>
            <person name="Poon T.W."/>
            <person name="Priest M."/>
            <person name="Roberts A."/>
            <person name="Saif S."/>
            <person name="Shea T."/>
            <person name="Sisk P."/>
            <person name="Sykes S."/>
            <person name="Wortman J."/>
            <person name="Nusbaum C."/>
            <person name="Birren B."/>
        </authorList>
    </citation>
    <scope>NUCLEOTIDE SEQUENCE [LARGE SCALE GENOMIC DNA]</scope>
    <source>
        <strain evidence="11">ATCC 38817</strain>
    </source>
</reference>
<dbReference type="GO" id="GO:0000776">
    <property type="term" value="C:kinetochore"/>
    <property type="evidence" value="ECO:0007669"/>
    <property type="project" value="UniProtKB-KW"/>
</dbReference>
<dbReference type="Pfam" id="PF05837">
    <property type="entry name" value="CENP-H"/>
    <property type="match status" value="1"/>
</dbReference>
<keyword evidence="4" id="KW-0995">Kinetochore</keyword>
<accession>A0A058ZAT0</accession>
<proteinExistence type="inferred from homology"/>
<comment type="similarity">
    <text evidence="7">Belongs to the CENP-H/MCM16 family.</text>
</comment>
<dbReference type="InterPro" id="IPR008426">
    <property type="entry name" value="CENP-H_C"/>
</dbReference>
<dbReference type="GO" id="GO:0051382">
    <property type="term" value="P:kinetochore assembly"/>
    <property type="evidence" value="ECO:0007669"/>
    <property type="project" value="InterPro"/>
</dbReference>
<feature type="coiled-coil region" evidence="8">
    <location>
        <begin position="197"/>
        <end position="231"/>
    </location>
</feature>
<dbReference type="EMBL" id="KB932203">
    <property type="protein sequence ID" value="KCV71525.1"/>
    <property type="molecule type" value="Genomic_DNA"/>
</dbReference>
<name>A0A058ZAT0_FONAL</name>
<dbReference type="RefSeq" id="XP_009494648.1">
    <property type="nucleotide sequence ID" value="XM_009496373.1"/>
</dbReference>
<evidence type="ECO:0000256" key="9">
    <source>
        <dbReference type="SAM" id="MobiDB-lite"/>
    </source>
</evidence>
<evidence type="ECO:0000256" key="1">
    <source>
        <dbReference type="ARBA" id="ARBA00004123"/>
    </source>
</evidence>
<keyword evidence="5" id="KW-0539">Nucleus</keyword>
<evidence type="ECO:0000256" key="4">
    <source>
        <dbReference type="ARBA" id="ARBA00022838"/>
    </source>
</evidence>
<evidence type="ECO:0000259" key="10">
    <source>
        <dbReference type="Pfam" id="PF05837"/>
    </source>
</evidence>
<keyword evidence="3" id="KW-0158">Chromosome</keyword>